<organism evidence="4 5">
    <name type="scientific">Carnegiea gigantea</name>
    <dbReference type="NCBI Taxonomy" id="171969"/>
    <lineage>
        <taxon>Eukaryota</taxon>
        <taxon>Viridiplantae</taxon>
        <taxon>Streptophyta</taxon>
        <taxon>Embryophyta</taxon>
        <taxon>Tracheophyta</taxon>
        <taxon>Spermatophyta</taxon>
        <taxon>Magnoliopsida</taxon>
        <taxon>eudicotyledons</taxon>
        <taxon>Gunneridae</taxon>
        <taxon>Pentapetalae</taxon>
        <taxon>Caryophyllales</taxon>
        <taxon>Cactineae</taxon>
        <taxon>Cactaceae</taxon>
        <taxon>Cactoideae</taxon>
        <taxon>Echinocereeae</taxon>
        <taxon>Carnegiea</taxon>
    </lineage>
</organism>
<dbReference type="PANTHER" id="PTHR30314:SF3">
    <property type="entry name" value="MITOCHONDRIAL DIVISION PROTEIN FSZA"/>
    <property type="match status" value="1"/>
</dbReference>
<dbReference type="InterPro" id="IPR003008">
    <property type="entry name" value="Tubulin_FtsZ_GTPase"/>
</dbReference>
<dbReference type="OrthoDB" id="1936331at2759"/>
<dbReference type="GO" id="GO:0009507">
    <property type="term" value="C:chloroplast"/>
    <property type="evidence" value="ECO:0007669"/>
    <property type="project" value="TreeGrafter"/>
</dbReference>
<keyword evidence="2" id="KW-0342">GTP-binding</keyword>
<reference evidence="4" key="1">
    <citation type="submission" date="2022-04" db="EMBL/GenBank/DDBJ databases">
        <title>Carnegiea gigantea Genome sequencing and assembly v2.</title>
        <authorList>
            <person name="Copetti D."/>
            <person name="Sanderson M.J."/>
            <person name="Burquez A."/>
            <person name="Wojciechowski M.F."/>
        </authorList>
    </citation>
    <scope>NUCLEOTIDE SEQUENCE</scope>
    <source>
        <strain evidence="4">SGP5-SGP5p</strain>
        <tissue evidence="4">Aerial part</tissue>
    </source>
</reference>
<gene>
    <name evidence="4" type="ORF">Cgig2_029901</name>
</gene>
<dbReference type="PANTHER" id="PTHR30314">
    <property type="entry name" value="CELL DIVISION PROTEIN FTSZ-RELATED"/>
    <property type="match status" value="1"/>
</dbReference>
<dbReference type="GO" id="GO:0003924">
    <property type="term" value="F:GTPase activity"/>
    <property type="evidence" value="ECO:0007669"/>
    <property type="project" value="InterPro"/>
</dbReference>
<dbReference type="AlphaFoldDB" id="A0A9Q1GJ83"/>
<evidence type="ECO:0000313" key="4">
    <source>
        <dbReference type="EMBL" id="KAJ8421585.1"/>
    </source>
</evidence>
<keyword evidence="1" id="KW-0547">Nucleotide-binding</keyword>
<name>A0A9Q1GJ83_9CARY</name>
<dbReference type="InterPro" id="IPR045061">
    <property type="entry name" value="FtsZ/CetZ"/>
</dbReference>
<comment type="caution">
    <text evidence="4">The sequence shown here is derived from an EMBL/GenBank/DDBJ whole genome shotgun (WGS) entry which is preliminary data.</text>
</comment>
<dbReference type="EMBL" id="JAKOGI010002652">
    <property type="protein sequence ID" value="KAJ8421585.1"/>
    <property type="molecule type" value="Genomic_DNA"/>
</dbReference>
<evidence type="ECO:0000256" key="1">
    <source>
        <dbReference type="ARBA" id="ARBA00022741"/>
    </source>
</evidence>
<protein>
    <recommendedName>
        <fullName evidence="3">Tubulin/FtsZ GTPase domain-containing protein</fullName>
    </recommendedName>
</protein>
<dbReference type="Proteomes" id="UP001153076">
    <property type="component" value="Unassembled WGS sequence"/>
</dbReference>
<dbReference type="Pfam" id="PF00091">
    <property type="entry name" value="Tubulin"/>
    <property type="match status" value="1"/>
</dbReference>
<sequence length="226" mass="25295">MNSKHILDAGDLSRILTVLGRRLSLESHLNRFNALKILDERKASWVKGHKLASSRFYRLMCSSNSHSGRRSNDNDHFLNPHPEFSLLRGGYENVSNVNYKPIANWSRAYLRIGSWWNPEMAMNATKESKESIEEALNGANIIFVIARMGGAPVIAEVAKSMGILTVGIVTTPFLFKGRRAIQGQEGIATLRENVNMLIVIPNDKLLTAISQFTPIIEAFNLANYIL</sequence>
<dbReference type="GO" id="GO:0005525">
    <property type="term" value="F:GTP binding"/>
    <property type="evidence" value="ECO:0007669"/>
    <property type="project" value="UniProtKB-KW"/>
</dbReference>
<evidence type="ECO:0000256" key="2">
    <source>
        <dbReference type="ARBA" id="ARBA00023134"/>
    </source>
</evidence>
<dbReference type="GO" id="GO:0010020">
    <property type="term" value="P:chloroplast fission"/>
    <property type="evidence" value="ECO:0007669"/>
    <property type="project" value="TreeGrafter"/>
</dbReference>
<feature type="domain" description="Tubulin/FtsZ GTPase" evidence="3">
    <location>
        <begin position="53"/>
        <end position="226"/>
    </location>
</feature>
<keyword evidence="5" id="KW-1185">Reference proteome</keyword>
<evidence type="ECO:0000313" key="5">
    <source>
        <dbReference type="Proteomes" id="UP001153076"/>
    </source>
</evidence>
<accession>A0A9Q1GJ83</accession>
<dbReference type="SUPFAM" id="SSF52490">
    <property type="entry name" value="Tubulin nucleotide-binding domain-like"/>
    <property type="match status" value="1"/>
</dbReference>
<dbReference type="InterPro" id="IPR036525">
    <property type="entry name" value="Tubulin/FtsZ_GTPase_sf"/>
</dbReference>
<evidence type="ECO:0000259" key="3">
    <source>
        <dbReference type="SMART" id="SM00864"/>
    </source>
</evidence>
<proteinExistence type="predicted"/>
<dbReference type="SMART" id="SM00864">
    <property type="entry name" value="Tubulin"/>
    <property type="match status" value="1"/>
</dbReference>
<dbReference type="Gene3D" id="3.40.50.1440">
    <property type="entry name" value="Tubulin/FtsZ, GTPase domain"/>
    <property type="match status" value="1"/>
</dbReference>